<dbReference type="Proteomes" id="UP000215335">
    <property type="component" value="Unassembled WGS sequence"/>
</dbReference>
<comment type="caution">
    <text evidence="2">The sequence shown here is derived from an EMBL/GenBank/DDBJ whole genome shotgun (WGS) entry which is preliminary data.</text>
</comment>
<feature type="non-terminal residue" evidence="2">
    <location>
        <position position="282"/>
    </location>
</feature>
<feature type="compositionally biased region" description="Low complexity" evidence="1">
    <location>
        <begin position="117"/>
        <end position="134"/>
    </location>
</feature>
<feature type="region of interest" description="Disordered" evidence="1">
    <location>
        <begin position="262"/>
        <end position="282"/>
    </location>
</feature>
<sequence>MANLPPSLRQNAQNLMNSLRRSGRIAWNKLGMITVDGVRARGVDIVDLVNEAVRCRKKLPSRGFNQFLRVLRKAHVPLECIENNKLYLAVAIAAAEKSNSSGNNNFLLPAPDTSLLSVRGRQQQKQQQLVSSGSASNDYDDEAEEDYDGEKTLDPNNLTFLKYRKGNKKRKRSGNSRAAVDTTGLSIIQTGYKTYKEKEVKITWRYQTGAGIDSYLKGLFRGALPLVRRGAKSVVEEAARAISACVSGDNLKRKTEQIINNIMEPDDQEEKELGGSKKKKAK</sequence>
<dbReference type="AlphaFoldDB" id="A0A232EP56"/>
<gene>
    <name evidence="2" type="ORF">TSAR_000679</name>
</gene>
<feature type="region of interest" description="Disordered" evidence="1">
    <location>
        <begin position="117"/>
        <end position="153"/>
    </location>
</feature>
<keyword evidence="3" id="KW-1185">Reference proteome</keyword>
<evidence type="ECO:0000313" key="3">
    <source>
        <dbReference type="Proteomes" id="UP000215335"/>
    </source>
</evidence>
<accession>A0A232EP56</accession>
<proteinExistence type="predicted"/>
<name>A0A232EP56_9HYME</name>
<evidence type="ECO:0000313" key="2">
    <source>
        <dbReference type="EMBL" id="OXU20145.1"/>
    </source>
</evidence>
<organism evidence="2 3">
    <name type="scientific">Trichomalopsis sarcophagae</name>
    <dbReference type="NCBI Taxonomy" id="543379"/>
    <lineage>
        <taxon>Eukaryota</taxon>
        <taxon>Metazoa</taxon>
        <taxon>Ecdysozoa</taxon>
        <taxon>Arthropoda</taxon>
        <taxon>Hexapoda</taxon>
        <taxon>Insecta</taxon>
        <taxon>Pterygota</taxon>
        <taxon>Neoptera</taxon>
        <taxon>Endopterygota</taxon>
        <taxon>Hymenoptera</taxon>
        <taxon>Apocrita</taxon>
        <taxon>Proctotrupomorpha</taxon>
        <taxon>Chalcidoidea</taxon>
        <taxon>Pteromalidae</taxon>
        <taxon>Pteromalinae</taxon>
        <taxon>Trichomalopsis</taxon>
    </lineage>
</organism>
<protein>
    <submittedName>
        <fullName evidence="2">Uncharacterized protein</fullName>
    </submittedName>
</protein>
<dbReference type="EMBL" id="NNAY01003002">
    <property type="protein sequence ID" value="OXU20145.1"/>
    <property type="molecule type" value="Genomic_DNA"/>
</dbReference>
<reference evidence="2 3" key="1">
    <citation type="journal article" date="2017" name="Curr. Biol.">
        <title>The Evolution of Venom by Co-option of Single-Copy Genes.</title>
        <authorList>
            <person name="Martinson E.O."/>
            <person name="Mrinalini"/>
            <person name="Kelkar Y.D."/>
            <person name="Chang C.H."/>
            <person name="Werren J.H."/>
        </authorList>
    </citation>
    <scope>NUCLEOTIDE SEQUENCE [LARGE SCALE GENOMIC DNA]</scope>
    <source>
        <strain evidence="2 3">Alberta</strain>
        <tissue evidence="2">Whole body</tissue>
    </source>
</reference>
<evidence type="ECO:0000256" key="1">
    <source>
        <dbReference type="SAM" id="MobiDB-lite"/>
    </source>
</evidence>
<feature type="compositionally biased region" description="Acidic residues" evidence="1">
    <location>
        <begin position="138"/>
        <end position="148"/>
    </location>
</feature>